<keyword evidence="1" id="KW-0812">Transmembrane</keyword>
<gene>
    <name evidence="2" type="ORF">NC661_05350</name>
</gene>
<keyword evidence="3" id="KW-1185">Reference proteome</keyword>
<dbReference type="AlphaFoldDB" id="A0A9X3WHE3"/>
<feature type="transmembrane region" description="Helical" evidence="1">
    <location>
        <begin position="6"/>
        <end position="22"/>
    </location>
</feature>
<name>A0A9X3WHE3_9BACI</name>
<evidence type="ECO:0000256" key="1">
    <source>
        <dbReference type="SAM" id="Phobius"/>
    </source>
</evidence>
<dbReference type="Proteomes" id="UP001145072">
    <property type="component" value="Unassembled WGS sequence"/>
</dbReference>
<protein>
    <submittedName>
        <fullName evidence="2">Uncharacterized protein</fullName>
    </submittedName>
</protein>
<reference evidence="2" key="1">
    <citation type="submission" date="2022-06" db="EMBL/GenBank/DDBJ databases">
        <title>Aquibacillus sp. a new bacterium isolated from soil saline samples.</title>
        <authorList>
            <person name="Galisteo C."/>
            <person name="De La Haba R."/>
            <person name="Sanchez-Porro C."/>
            <person name="Ventosa A."/>
        </authorList>
    </citation>
    <scope>NUCLEOTIDE SEQUENCE</scope>
    <source>
        <strain evidence="2">JCM 12387</strain>
    </source>
</reference>
<dbReference type="RefSeq" id="WP_259867876.1">
    <property type="nucleotide sequence ID" value="NZ_JAMQJZ010000003.1"/>
</dbReference>
<accession>A0A9X3WHE3</accession>
<dbReference type="EMBL" id="JAMQJZ010000003">
    <property type="protein sequence ID" value="MDC3419792.1"/>
    <property type="molecule type" value="Genomic_DNA"/>
</dbReference>
<sequence length="158" mass="17924">MKKVLYSLLGIIPLLIGGYFLFQTLNGNSDAMVTYLEETYEFGTSYNTLIGEEVTIAETGTDEELTTFTQDRLIPELEKIASESKAYGDGIKKEELKALHDLDVQSLEKYIAAQYAWLEGNQEEADALFTESEQLTAQFEEDIDDLAKTWAVEIEWEE</sequence>
<keyword evidence="1" id="KW-0472">Membrane</keyword>
<evidence type="ECO:0000313" key="2">
    <source>
        <dbReference type="EMBL" id="MDC3419792.1"/>
    </source>
</evidence>
<evidence type="ECO:0000313" key="3">
    <source>
        <dbReference type="Proteomes" id="UP001145072"/>
    </source>
</evidence>
<keyword evidence="1" id="KW-1133">Transmembrane helix</keyword>
<comment type="caution">
    <text evidence="2">The sequence shown here is derived from an EMBL/GenBank/DDBJ whole genome shotgun (WGS) entry which is preliminary data.</text>
</comment>
<proteinExistence type="predicted"/>
<organism evidence="2 3">
    <name type="scientific">Aquibacillus koreensis</name>
    <dbReference type="NCBI Taxonomy" id="279446"/>
    <lineage>
        <taxon>Bacteria</taxon>
        <taxon>Bacillati</taxon>
        <taxon>Bacillota</taxon>
        <taxon>Bacilli</taxon>
        <taxon>Bacillales</taxon>
        <taxon>Bacillaceae</taxon>
        <taxon>Aquibacillus</taxon>
    </lineage>
</organism>